<accession>A0A9P6QAU8</accession>
<evidence type="ECO:0000313" key="3">
    <source>
        <dbReference type="EMBL" id="KAG0263726.1"/>
    </source>
</evidence>
<dbReference type="InterPro" id="IPR052982">
    <property type="entry name" value="SRP1/TIP1-like"/>
</dbReference>
<gene>
    <name evidence="3" type="ORF">BG011_008239</name>
</gene>
<dbReference type="OrthoDB" id="2436178at2759"/>
<evidence type="ECO:0000256" key="2">
    <source>
        <dbReference type="SAM" id="SignalP"/>
    </source>
</evidence>
<dbReference type="PANTHER" id="PTHR40633:SF1">
    <property type="entry name" value="GPI ANCHORED SERINE-THREONINE RICH PROTEIN (AFU_ORTHOLOGUE AFUA_1G03630)"/>
    <property type="match status" value="1"/>
</dbReference>
<dbReference type="AlphaFoldDB" id="A0A9P6QAU8"/>
<organism evidence="3 4">
    <name type="scientific">Mortierella polycephala</name>
    <dbReference type="NCBI Taxonomy" id="41804"/>
    <lineage>
        <taxon>Eukaryota</taxon>
        <taxon>Fungi</taxon>
        <taxon>Fungi incertae sedis</taxon>
        <taxon>Mucoromycota</taxon>
        <taxon>Mortierellomycotina</taxon>
        <taxon>Mortierellomycetes</taxon>
        <taxon>Mortierellales</taxon>
        <taxon>Mortierellaceae</taxon>
        <taxon>Mortierella</taxon>
    </lineage>
</organism>
<protein>
    <submittedName>
        <fullName evidence="3">Uncharacterized protein</fullName>
    </submittedName>
</protein>
<reference evidence="3" key="1">
    <citation type="journal article" date="2020" name="Fungal Divers.">
        <title>Resolving the Mortierellaceae phylogeny through synthesis of multi-gene phylogenetics and phylogenomics.</title>
        <authorList>
            <person name="Vandepol N."/>
            <person name="Liber J."/>
            <person name="Desiro A."/>
            <person name="Na H."/>
            <person name="Kennedy M."/>
            <person name="Barry K."/>
            <person name="Grigoriev I.V."/>
            <person name="Miller A.N."/>
            <person name="O'Donnell K."/>
            <person name="Stajich J.E."/>
            <person name="Bonito G."/>
        </authorList>
    </citation>
    <scope>NUCLEOTIDE SEQUENCE</scope>
    <source>
        <strain evidence="3">KOD948</strain>
    </source>
</reference>
<evidence type="ECO:0000313" key="4">
    <source>
        <dbReference type="Proteomes" id="UP000726737"/>
    </source>
</evidence>
<feature type="chain" id="PRO_5040346728" evidence="2">
    <location>
        <begin position="21"/>
        <end position="169"/>
    </location>
</feature>
<comment type="caution">
    <text evidence="3">The sequence shown here is derived from an EMBL/GenBank/DDBJ whole genome shotgun (WGS) entry which is preliminary data.</text>
</comment>
<name>A0A9P6QAU8_9FUNG</name>
<feature type="compositionally biased region" description="Low complexity" evidence="1">
    <location>
        <begin position="126"/>
        <end position="145"/>
    </location>
</feature>
<dbReference type="Proteomes" id="UP000726737">
    <property type="component" value="Unassembled WGS sequence"/>
</dbReference>
<feature type="signal peptide" evidence="2">
    <location>
        <begin position="1"/>
        <end position="20"/>
    </location>
</feature>
<sequence length="169" mass="17352">MKFITTVAVVASSMVAMATADLLQINNPTVGSVWTIGKKEFVGWSGNCASMGNAGKNVTVDLVEGPAGTVRYVATLGTLDCSGSLTRADFEVPETIKPGEYAIVVRTEPSTQASYTNAFEIKSGQATPSSPSTSTNPTPTAAPDNAAGSLNTNVMFVLAGAVAVAFQLL</sequence>
<dbReference type="EMBL" id="JAAAJA010000067">
    <property type="protein sequence ID" value="KAG0263726.1"/>
    <property type="molecule type" value="Genomic_DNA"/>
</dbReference>
<feature type="region of interest" description="Disordered" evidence="1">
    <location>
        <begin position="122"/>
        <end position="145"/>
    </location>
</feature>
<dbReference type="PANTHER" id="PTHR40633">
    <property type="entry name" value="MATRIX PROTEIN, PUTATIVE (AFU_ORTHOLOGUE AFUA_8G05410)-RELATED"/>
    <property type="match status" value="1"/>
</dbReference>
<keyword evidence="2" id="KW-0732">Signal</keyword>
<proteinExistence type="predicted"/>
<keyword evidence="4" id="KW-1185">Reference proteome</keyword>
<evidence type="ECO:0000256" key="1">
    <source>
        <dbReference type="SAM" id="MobiDB-lite"/>
    </source>
</evidence>